<dbReference type="InterPro" id="IPR039297">
    <property type="entry name" value="COX7a"/>
</dbReference>
<keyword evidence="5" id="KW-1133">Transmembrane helix</keyword>
<sequence length="65" mass="7251">MDSLVNRPNTIHAQQTKFQADPRAVYQKVPRARLYMGLFMGLFTVGTIGTLHGVTLMMRGKKSGL</sequence>
<comment type="caution">
    <text evidence="6">The sequence shown here is derived from an EMBL/GenBank/DDBJ whole genome shotgun (WGS) entry which is preliminary data.</text>
</comment>
<evidence type="ECO:0000256" key="5">
    <source>
        <dbReference type="SAM" id="Phobius"/>
    </source>
</evidence>
<keyword evidence="4 5" id="KW-0472">Membrane</keyword>
<gene>
    <name evidence="6" type="ORF">BCR35DRAFT_328886</name>
</gene>
<evidence type="ECO:0000313" key="7">
    <source>
        <dbReference type="Proteomes" id="UP000193467"/>
    </source>
</evidence>
<keyword evidence="5" id="KW-0812">Transmembrane</keyword>
<evidence type="ECO:0000256" key="3">
    <source>
        <dbReference type="ARBA" id="ARBA00023128"/>
    </source>
</evidence>
<keyword evidence="7" id="KW-1185">Reference proteome</keyword>
<dbReference type="STRING" id="106004.A0A1Y2G0U9"/>
<dbReference type="GO" id="GO:0005743">
    <property type="term" value="C:mitochondrial inner membrane"/>
    <property type="evidence" value="ECO:0007669"/>
    <property type="project" value="UniProtKB-SubCell"/>
</dbReference>
<dbReference type="OrthoDB" id="5511599at2759"/>
<reference evidence="6 7" key="1">
    <citation type="submission" date="2016-07" db="EMBL/GenBank/DDBJ databases">
        <title>Pervasive Adenine N6-methylation of Active Genes in Fungi.</title>
        <authorList>
            <consortium name="DOE Joint Genome Institute"/>
            <person name="Mondo S.J."/>
            <person name="Dannebaum R.O."/>
            <person name="Kuo R.C."/>
            <person name="Labutti K."/>
            <person name="Haridas S."/>
            <person name="Kuo A."/>
            <person name="Salamov A."/>
            <person name="Ahrendt S.R."/>
            <person name="Lipzen A."/>
            <person name="Sullivan W."/>
            <person name="Andreopoulos W.B."/>
            <person name="Clum A."/>
            <person name="Lindquist E."/>
            <person name="Daum C."/>
            <person name="Ramamoorthy G.K."/>
            <person name="Gryganskyi A."/>
            <person name="Culley D."/>
            <person name="Magnuson J.K."/>
            <person name="James T.Y."/>
            <person name="O'Malley M.A."/>
            <person name="Stajich J.E."/>
            <person name="Spatafora J.W."/>
            <person name="Visel A."/>
            <person name="Grigoriev I.V."/>
        </authorList>
    </citation>
    <scope>NUCLEOTIDE SEQUENCE [LARGE SCALE GENOMIC DNA]</scope>
    <source>
        <strain evidence="6 7">62-1032</strain>
    </source>
</reference>
<dbReference type="AlphaFoldDB" id="A0A1Y2G0U9"/>
<evidence type="ECO:0000256" key="1">
    <source>
        <dbReference type="ARBA" id="ARBA00004273"/>
    </source>
</evidence>
<proteinExistence type="predicted"/>
<comment type="subcellular location">
    <subcellularLocation>
        <location evidence="1">Mitochondrion inner membrane</location>
    </subcellularLocation>
</comment>
<dbReference type="EMBL" id="MCGR01000004">
    <property type="protein sequence ID" value="ORY90254.1"/>
    <property type="molecule type" value="Genomic_DNA"/>
</dbReference>
<name>A0A1Y2G0U9_9BASI</name>
<accession>A0A1Y2G0U9</accession>
<evidence type="ECO:0000256" key="4">
    <source>
        <dbReference type="ARBA" id="ARBA00023136"/>
    </source>
</evidence>
<evidence type="ECO:0000256" key="2">
    <source>
        <dbReference type="ARBA" id="ARBA00022792"/>
    </source>
</evidence>
<organism evidence="6 7">
    <name type="scientific">Leucosporidium creatinivorum</name>
    <dbReference type="NCBI Taxonomy" id="106004"/>
    <lineage>
        <taxon>Eukaryota</taxon>
        <taxon>Fungi</taxon>
        <taxon>Dikarya</taxon>
        <taxon>Basidiomycota</taxon>
        <taxon>Pucciniomycotina</taxon>
        <taxon>Microbotryomycetes</taxon>
        <taxon>Leucosporidiales</taxon>
        <taxon>Leucosporidium</taxon>
    </lineage>
</organism>
<keyword evidence="2" id="KW-0999">Mitochondrion inner membrane</keyword>
<keyword evidence="3" id="KW-0496">Mitochondrion</keyword>
<dbReference type="Pfam" id="PF02238">
    <property type="entry name" value="COX7a"/>
    <property type="match status" value="1"/>
</dbReference>
<evidence type="ECO:0000313" key="6">
    <source>
        <dbReference type="EMBL" id="ORY90254.1"/>
    </source>
</evidence>
<protein>
    <submittedName>
        <fullName evidence="6">Uncharacterized protein</fullName>
    </submittedName>
</protein>
<dbReference type="Proteomes" id="UP000193467">
    <property type="component" value="Unassembled WGS sequence"/>
</dbReference>
<feature type="transmembrane region" description="Helical" evidence="5">
    <location>
        <begin position="34"/>
        <end position="58"/>
    </location>
</feature>
<dbReference type="InParanoid" id="A0A1Y2G0U9"/>